<dbReference type="Pfam" id="PF05192">
    <property type="entry name" value="MutS_III"/>
    <property type="match status" value="1"/>
</dbReference>
<feature type="compositionally biased region" description="Basic and acidic residues" evidence="8">
    <location>
        <begin position="639"/>
        <end position="655"/>
    </location>
</feature>
<dbReference type="NCBIfam" id="NF003810">
    <property type="entry name" value="PRK05399.1"/>
    <property type="match status" value="1"/>
</dbReference>
<evidence type="ECO:0000256" key="8">
    <source>
        <dbReference type="SAM" id="MobiDB-lite"/>
    </source>
</evidence>
<dbReference type="InterPro" id="IPR007695">
    <property type="entry name" value="DNA_mismatch_repair_MutS-lik_N"/>
</dbReference>
<dbReference type="SMART" id="SM00533">
    <property type="entry name" value="MUTSd"/>
    <property type="match status" value="1"/>
</dbReference>
<dbReference type="GeneID" id="14375816"/>
<dbReference type="InterPro" id="IPR000432">
    <property type="entry name" value="DNA_mismatch_repair_MutS_C"/>
</dbReference>
<dbReference type="SMART" id="SM00534">
    <property type="entry name" value="MUTSac"/>
    <property type="match status" value="1"/>
</dbReference>
<dbReference type="RefSeq" id="WP_015299827.1">
    <property type="nucleotide sequence ID" value="NC_019964.1"/>
</dbReference>
<dbReference type="InterPro" id="IPR007860">
    <property type="entry name" value="DNA_mmatch_repair_MutS_con_dom"/>
</dbReference>
<dbReference type="InterPro" id="IPR045076">
    <property type="entry name" value="MutS"/>
</dbReference>
<dbReference type="PANTHER" id="PTHR11361">
    <property type="entry name" value="DNA MISMATCH REPAIR PROTEIN MUTS FAMILY MEMBER"/>
    <property type="match status" value="1"/>
</dbReference>
<dbReference type="InterPro" id="IPR007696">
    <property type="entry name" value="DNA_mismatch_repair_MutS_core"/>
</dbReference>
<keyword evidence="11" id="KW-1185">Reference proteome</keyword>
<evidence type="ECO:0000256" key="5">
    <source>
        <dbReference type="ARBA" id="ARBA00023125"/>
    </source>
</evidence>
<name>L0I8K4_HALRX</name>
<keyword evidence="4" id="KW-0067">ATP-binding</keyword>
<sequence>MTGATGIVGEFLSLKDETDAELLAMQCGDFYEFFGDDAEVVGEELDLKVTSKSSQGQSYPMAGVPYDDLTPYLTGLVERGYRVAVAEQYETESGHAREIERVVTPGTLLETRDADAQYLAAIVAADRSVDLDSSASGAHAEWSSGDTSSRSATDDADVAYGLAFADVTTGQFLVASAADVDEVLTECYRFGPVEVLPGPTVRNDDELLGALRERTDAALSLHDAEAFAPKRAAHTVREQFGAEPVDRLALPEPTVAAAGAVLSYVAETAAGVLASMTRLRTHHGDDHVTLDATTQRNLELTETMQGEREGSLFDTIDHTDSSAGARLLAEWLKRPSRSLDTLERRQKSVAALASAALARDEIREALGETADLARLASRATYGSADARALCSVRDTFAVLPRLAEAIESAPELADSPLSEIVDEPDREAAAALRDSLAAALAAEPPSTITQGEVIQHGYDDELDELIERHEALRAWLDSLADRESNQHGLSHVSVGRNKTDGYYIQVGRSAADGVPDHYEEIKQLKNSKRFTTPELDEKEREILRLEERRHDLEYDLFCELRERVADRAELLQDVGRTLATVDALASLASHAAANGWIRPDLHDGDGIDIEAGRHPVVEQTTEFVPNDARLGRVGSVTDRAAESRADGAAESRADVDSSGADAGEEPRFVVVTGPNMSGKSTYMRQVACIVLLAQVGSFVPAREAEIGLVDGIFTRVGALDELAQGRSTFMVEMNELSNILHAATADSLVILDEVGRGTATYDGISIAWAATEYLHNEVGAKTLFATHYHELTSLGEHLPRVANVHVAADERDGDVTFLRTIREGPTDRSYGIHVADLAGVPDPVVDRARDVLDRLREEKAIEARGGGSAEPVQAVFDLESGTMQTASASGAPPSGGPEAKTGSRDAATTDGGAASAEQADAQPADPPALDPDTEAVLDELASLDVNGTAPIELASRIQELQDRLDGAEQ</sequence>
<dbReference type="PROSITE" id="PS00486">
    <property type="entry name" value="DNA_MISMATCH_REPAIR_2"/>
    <property type="match status" value="1"/>
</dbReference>
<dbReference type="PIRSF" id="PIRSF037677">
    <property type="entry name" value="DNA_mis_repair_Msh6"/>
    <property type="match status" value="1"/>
</dbReference>
<dbReference type="GO" id="GO:0140664">
    <property type="term" value="F:ATP-dependent DNA damage sensor activity"/>
    <property type="evidence" value="ECO:0007669"/>
    <property type="project" value="InterPro"/>
</dbReference>
<dbReference type="Pfam" id="PF05190">
    <property type="entry name" value="MutS_IV"/>
    <property type="match status" value="1"/>
</dbReference>
<keyword evidence="5 7" id="KW-0238">DNA-binding</keyword>
<dbReference type="EMBL" id="CP003050">
    <property type="protein sequence ID" value="AGB15143.1"/>
    <property type="molecule type" value="Genomic_DNA"/>
</dbReference>
<dbReference type="InterPro" id="IPR007861">
    <property type="entry name" value="DNA_mismatch_repair_MutS_clamp"/>
</dbReference>
<dbReference type="GO" id="GO:0005524">
    <property type="term" value="F:ATP binding"/>
    <property type="evidence" value="ECO:0007669"/>
    <property type="project" value="UniProtKB-KW"/>
</dbReference>
<reference evidence="10" key="1">
    <citation type="submission" date="2011-09" db="EMBL/GenBank/DDBJ databases">
        <title>Complete sequence of Halovivax ruber XH-70.</title>
        <authorList>
            <consortium name="US DOE Joint Genome Institute"/>
            <person name="Lucas S."/>
            <person name="Han J."/>
            <person name="Lapidus A."/>
            <person name="Cheng J.-F."/>
            <person name="Goodwin L."/>
            <person name="Pitluck S."/>
            <person name="Peters L."/>
            <person name="Mikhailova N."/>
            <person name="Davenport K."/>
            <person name="Detter J.C."/>
            <person name="Han C."/>
            <person name="Tapia R."/>
            <person name="Land M."/>
            <person name="Hauser L."/>
            <person name="Kyrpides N."/>
            <person name="Ivanova N."/>
            <person name="Pagani I."/>
            <person name="Sproer C."/>
            <person name="Anderson I."/>
            <person name="Woyke T."/>
        </authorList>
    </citation>
    <scope>NUCLEOTIDE SEQUENCE</scope>
    <source>
        <strain evidence="10">XH-70</strain>
    </source>
</reference>
<feature type="compositionally biased region" description="Low complexity" evidence="8">
    <location>
        <begin position="904"/>
        <end position="923"/>
    </location>
</feature>
<comment type="similarity">
    <text evidence="1 7">Belongs to the DNA mismatch repair MutS family.</text>
</comment>
<dbReference type="Gene3D" id="3.40.1170.10">
    <property type="entry name" value="DNA repair protein MutS, domain I"/>
    <property type="match status" value="1"/>
</dbReference>
<comment type="function">
    <text evidence="7">This protein is involved in the repair of mismatches in DNA.</text>
</comment>
<dbReference type="OrthoDB" id="146065at2157"/>
<dbReference type="InterPro" id="IPR016151">
    <property type="entry name" value="DNA_mismatch_repair_MutS_N"/>
</dbReference>
<dbReference type="SUPFAM" id="SSF55271">
    <property type="entry name" value="DNA repair protein MutS, domain I"/>
    <property type="match status" value="1"/>
</dbReference>
<proteinExistence type="inferred from homology"/>
<dbReference type="CDD" id="cd03284">
    <property type="entry name" value="ABC_MutS1"/>
    <property type="match status" value="1"/>
</dbReference>
<dbReference type="KEGG" id="hru:Halru_0508"/>
<evidence type="ECO:0000256" key="4">
    <source>
        <dbReference type="ARBA" id="ARBA00022840"/>
    </source>
</evidence>
<dbReference type="InterPro" id="IPR036678">
    <property type="entry name" value="MutS_con_dom_sf"/>
</dbReference>
<dbReference type="Gene3D" id="3.40.50.300">
    <property type="entry name" value="P-loop containing nucleotide triphosphate hydrolases"/>
    <property type="match status" value="1"/>
</dbReference>
<dbReference type="AlphaFoldDB" id="L0I8K4"/>
<dbReference type="Proteomes" id="UP000010846">
    <property type="component" value="Chromosome"/>
</dbReference>
<dbReference type="Gene3D" id="1.10.1420.10">
    <property type="match status" value="2"/>
</dbReference>
<dbReference type="Gene3D" id="3.30.420.110">
    <property type="entry name" value="MutS, connector domain"/>
    <property type="match status" value="1"/>
</dbReference>
<evidence type="ECO:0000313" key="11">
    <source>
        <dbReference type="Proteomes" id="UP000010846"/>
    </source>
</evidence>
<keyword evidence="2 7" id="KW-0547">Nucleotide-binding</keyword>
<evidence type="ECO:0000256" key="2">
    <source>
        <dbReference type="ARBA" id="ARBA00022741"/>
    </source>
</evidence>
<dbReference type="GO" id="GO:0006298">
    <property type="term" value="P:mismatch repair"/>
    <property type="evidence" value="ECO:0007669"/>
    <property type="project" value="InterPro"/>
</dbReference>
<dbReference type="SUPFAM" id="SSF52540">
    <property type="entry name" value="P-loop containing nucleoside triphosphate hydrolases"/>
    <property type="match status" value="1"/>
</dbReference>
<evidence type="ECO:0000256" key="1">
    <source>
        <dbReference type="ARBA" id="ARBA00006271"/>
    </source>
</evidence>
<keyword evidence="3 7" id="KW-0227">DNA damage</keyword>
<organism evidence="10 11">
    <name type="scientific">Halovivax ruber (strain DSM 18193 / JCM 13892 / XH-70)</name>
    <dbReference type="NCBI Taxonomy" id="797302"/>
    <lineage>
        <taxon>Archaea</taxon>
        <taxon>Methanobacteriati</taxon>
        <taxon>Methanobacteriota</taxon>
        <taxon>Stenosarchaea group</taxon>
        <taxon>Halobacteria</taxon>
        <taxon>Halobacteriales</taxon>
        <taxon>Natrialbaceae</taxon>
        <taxon>Halovivax</taxon>
    </lineage>
</organism>
<dbReference type="HOGENOM" id="CLU_002472_1_3_2"/>
<dbReference type="eggNOG" id="arCOG02896">
    <property type="taxonomic scope" value="Archaea"/>
</dbReference>
<feature type="domain" description="DNA mismatch repair proteins mutS family" evidence="9">
    <location>
        <begin position="747"/>
        <end position="763"/>
    </location>
</feature>
<gene>
    <name evidence="10" type="ordered locus">Halru_0508</name>
</gene>
<dbReference type="STRING" id="797302.Halru_0508"/>
<evidence type="ECO:0000256" key="6">
    <source>
        <dbReference type="ARBA" id="ARBA00023204"/>
    </source>
</evidence>
<dbReference type="InterPro" id="IPR017261">
    <property type="entry name" value="DNA_mismatch_repair_MutS/MSH"/>
</dbReference>
<evidence type="ECO:0000256" key="7">
    <source>
        <dbReference type="RuleBase" id="RU003756"/>
    </source>
</evidence>
<dbReference type="InterPro" id="IPR027417">
    <property type="entry name" value="P-loop_NTPase"/>
</dbReference>
<dbReference type="Pfam" id="PF01624">
    <property type="entry name" value="MutS_I"/>
    <property type="match status" value="1"/>
</dbReference>
<feature type="region of interest" description="Disordered" evidence="8">
    <location>
        <begin position="637"/>
        <end position="661"/>
    </location>
</feature>
<dbReference type="Pfam" id="PF00488">
    <property type="entry name" value="MutS_V"/>
    <property type="match status" value="1"/>
</dbReference>
<keyword evidence="6 7" id="KW-0234">DNA repair</keyword>
<evidence type="ECO:0000259" key="9">
    <source>
        <dbReference type="PROSITE" id="PS00486"/>
    </source>
</evidence>
<dbReference type="SUPFAM" id="SSF53150">
    <property type="entry name" value="DNA repair protein MutS, domain II"/>
    <property type="match status" value="1"/>
</dbReference>
<dbReference type="InterPro" id="IPR036187">
    <property type="entry name" value="DNA_mismatch_repair_MutS_sf"/>
</dbReference>
<dbReference type="PANTHER" id="PTHR11361:SF34">
    <property type="entry name" value="DNA MISMATCH REPAIR PROTEIN MSH1, MITOCHONDRIAL"/>
    <property type="match status" value="1"/>
</dbReference>
<dbReference type="Pfam" id="PF05188">
    <property type="entry name" value="MutS_II"/>
    <property type="match status" value="1"/>
</dbReference>
<accession>L0I8K4</accession>
<dbReference type="GO" id="GO:0030983">
    <property type="term" value="F:mismatched DNA binding"/>
    <property type="evidence" value="ECO:0007669"/>
    <property type="project" value="InterPro"/>
</dbReference>
<protein>
    <submittedName>
        <fullName evidence="10">Mismatch repair ATPase (MutS family)</fullName>
    </submittedName>
</protein>
<evidence type="ECO:0000256" key="3">
    <source>
        <dbReference type="ARBA" id="ARBA00022763"/>
    </source>
</evidence>
<dbReference type="SUPFAM" id="SSF48334">
    <property type="entry name" value="DNA repair protein MutS, domain III"/>
    <property type="match status" value="1"/>
</dbReference>
<evidence type="ECO:0000313" key="10">
    <source>
        <dbReference type="EMBL" id="AGB15143.1"/>
    </source>
</evidence>
<feature type="region of interest" description="Disordered" evidence="8">
    <location>
        <begin position="883"/>
        <end position="933"/>
    </location>
</feature>